<reference evidence="1 2" key="1">
    <citation type="submission" date="2018-10" db="EMBL/GenBank/DDBJ databases">
        <title>Genome sequencing of Mucilaginibacter sp. HYN0043.</title>
        <authorList>
            <person name="Kim M."/>
            <person name="Yi H."/>
        </authorList>
    </citation>
    <scope>NUCLEOTIDE SEQUENCE [LARGE SCALE GENOMIC DNA]</scope>
    <source>
        <strain evidence="1 2">HYN0043</strain>
    </source>
</reference>
<proteinExistence type="predicted"/>
<keyword evidence="2" id="KW-1185">Reference proteome</keyword>
<organism evidence="1 2">
    <name type="scientific">Mucilaginibacter celer</name>
    <dbReference type="NCBI Taxonomy" id="2305508"/>
    <lineage>
        <taxon>Bacteria</taxon>
        <taxon>Pseudomonadati</taxon>
        <taxon>Bacteroidota</taxon>
        <taxon>Sphingobacteriia</taxon>
        <taxon>Sphingobacteriales</taxon>
        <taxon>Sphingobacteriaceae</taxon>
        <taxon>Mucilaginibacter</taxon>
    </lineage>
</organism>
<evidence type="ECO:0000313" key="1">
    <source>
        <dbReference type="EMBL" id="AYL97666.1"/>
    </source>
</evidence>
<name>A0A494VQ67_9SPHI</name>
<gene>
    <name evidence="1" type="ORF">HYN43_021265</name>
</gene>
<dbReference type="AlphaFoldDB" id="A0A494VQ67"/>
<dbReference type="Proteomes" id="UP000270046">
    <property type="component" value="Chromosome"/>
</dbReference>
<evidence type="ECO:0000313" key="2">
    <source>
        <dbReference type="Proteomes" id="UP000270046"/>
    </source>
</evidence>
<protein>
    <submittedName>
        <fullName evidence="1">Uncharacterized protein</fullName>
    </submittedName>
</protein>
<dbReference type="KEGG" id="muh:HYN43_021265"/>
<dbReference type="OrthoDB" id="799718at2"/>
<accession>A0A494VQ67</accession>
<dbReference type="EMBL" id="CP032869">
    <property type="protein sequence ID" value="AYL97666.1"/>
    <property type="molecule type" value="Genomic_DNA"/>
</dbReference>
<sequence>MTTLTIDIPDNNIEEALILLAKLGVQVRQSNLLNLDELTERDYKRHFRYRANEMRENLAKYL</sequence>
<dbReference type="RefSeq" id="WP_119405955.1">
    <property type="nucleotide sequence ID" value="NZ_CP032869.1"/>
</dbReference>